<keyword evidence="4" id="KW-1185">Reference proteome</keyword>
<dbReference type="GO" id="GO:0090313">
    <property type="term" value="P:regulation of protein targeting to membrane"/>
    <property type="evidence" value="ECO:0007669"/>
    <property type="project" value="TreeGrafter"/>
</dbReference>
<feature type="domain" description="AsmA" evidence="2">
    <location>
        <begin position="7"/>
        <end position="194"/>
    </location>
</feature>
<dbReference type="KEGG" id="rli:RLO149_c030490"/>
<dbReference type="Pfam" id="PF05170">
    <property type="entry name" value="AsmA"/>
    <property type="match status" value="2"/>
</dbReference>
<dbReference type="PANTHER" id="PTHR30441">
    <property type="entry name" value="DUF748 DOMAIN-CONTAINING PROTEIN"/>
    <property type="match status" value="1"/>
</dbReference>
<dbReference type="Proteomes" id="UP000001353">
    <property type="component" value="Chromosome"/>
</dbReference>
<dbReference type="InterPro" id="IPR007844">
    <property type="entry name" value="AsmA"/>
</dbReference>
<feature type="region of interest" description="Disordered" evidence="1">
    <location>
        <begin position="339"/>
        <end position="365"/>
    </location>
</feature>
<dbReference type="EMBL" id="CP002623">
    <property type="protein sequence ID" value="AEI95005.1"/>
    <property type="molecule type" value="Genomic_DNA"/>
</dbReference>
<protein>
    <submittedName>
        <fullName evidence="3">AsmA family protein</fullName>
    </submittedName>
</protein>
<feature type="domain" description="AsmA" evidence="2">
    <location>
        <begin position="258"/>
        <end position="537"/>
    </location>
</feature>
<evidence type="ECO:0000313" key="4">
    <source>
        <dbReference type="Proteomes" id="UP000001353"/>
    </source>
</evidence>
<evidence type="ECO:0000259" key="2">
    <source>
        <dbReference type="Pfam" id="PF05170"/>
    </source>
</evidence>
<name>F7ZIU5_ROSLO</name>
<accession>F7ZIU5</accession>
<dbReference type="PANTHER" id="PTHR30441:SF4">
    <property type="entry name" value="PROTEIN ASMA"/>
    <property type="match status" value="1"/>
</dbReference>
<feature type="compositionally biased region" description="Polar residues" evidence="1">
    <location>
        <begin position="340"/>
        <end position="349"/>
    </location>
</feature>
<dbReference type="InterPro" id="IPR052894">
    <property type="entry name" value="AsmA-related"/>
</dbReference>
<dbReference type="AlphaFoldDB" id="F7ZIU5"/>
<evidence type="ECO:0000313" key="3">
    <source>
        <dbReference type="EMBL" id="AEI95005.1"/>
    </source>
</evidence>
<sequence length="650" mass="68491">MKWVFRFFGLIFALVVLLVVTVFFLPADRLARIATEQLSVATGRDVAINGDVALTFWPVLGVSADDLEVSNAGWADQGPMLQAANAAIGIDVMALLRGDIRITNVEAHSPTIRLEQRLDGRASWEFTNAEDSAQIKTTTEAKTDQSETVAAESRSISIERLSVTDATLIYDAEGSDLVTLAGVDLALDWPDPAGPAEISATVRPANVPVSIDAEIEGFGDFITGETRGVKVTVAAPAGQMSLNGRASTAGAVAGAFAFKTDNTEAFLAALGLPGVALPPKLGQQIDVAADITLTPDRQLALRGLALDLHGNRLSGAADISLNGIPTVNVQLAAGDLDLTPAQSAPRTSGSSGGQGGAETTSEGWSKSPIDASALASFNGDVALSADSIDLGQFKLGATQTVLRNDTSRMVFELRQVKAYGGQITGELVVNNRSGLSVGGRMNVAGIQMQPLLSDAVEFDRLTGQGDLQVSFLGTGPSVHSIMNSLSGDGSLNIARGTIEGINLDQLLRGGASSGTTIFDDLSATWNISEGVLRNRDLLLQLKNYSASGEGQVGLGKRDLNYKVTPVALRANSGNGLAIPVRFQGPWSDVSIKPDLEAALDLNLDKERRELEDRAKSEVSERLGIKDEDGKSTEDAIKDKVKDELLRKLFD</sequence>
<reference evidence="3 4" key="1">
    <citation type="journal article" date="2011" name="BMC Genomics">
        <title>Comparative genome analysis and genome-guided physiological analysis of Roseobacter litoralis.</title>
        <authorList>
            <person name="Kalhoefer D."/>
            <person name="Thole S."/>
            <person name="Voget S."/>
            <person name="Lehmann R."/>
            <person name="Liesegang H."/>
            <person name="Wollher A."/>
            <person name="Daniel R."/>
            <person name="Simon M."/>
            <person name="Brinkhoff T."/>
        </authorList>
    </citation>
    <scope>NUCLEOTIDE SEQUENCE [LARGE SCALE GENOMIC DNA]</scope>
    <source>
        <strain evidence="4">ATCC 49566 / DSM 6996 / JCM 21268 / NBRC 15278 / OCh 149</strain>
    </source>
</reference>
<dbReference type="HOGENOM" id="CLU_012870_1_0_5"/>
<proteinExistence type="predicted"/>
<dbReference type="OrthoDB" id="5439561at2"/>
<dbReference type="RefSeq" id="WP_013962915.1">
    <property type="nucleotide sequence ID" value="NC_015730.1"/>
</dbReference>
<feature type="region of interest" description="Disordered" evidence="1">
    <location>
        <begin position="610"/>
        <end position="633"/>
    </location>
</feature>
<dbReference type="GO" id="GO:0005886">
    <property type="term" value="C:plasma membrane"/>
    <property type="evidence" value="ECO:0007669"/>
    <property type="project" value="TreeGrafter"/>
</dbReference>
<evidence type="ECO:0000256" key="1">
    <source>
        <dbReference type="SAM" id="MobiDB-lite"/>
    </source>
</evidence>
<dbReference type="STRING" id="391595.RLO149_c030490"/>
<dbReference type="eggNOG" id="COG2982">
    <property type="taxonomic scope" value="Bacteria"/>
</dbReference>
<organism evidence="3 4">
    <name type="scientific">Roseobacter litoralis (strain ATCC 49566 / DSM 6996 / JCM 21268 / NBRC 15278 / OCh 149)</name>
    <dbReference type="NCBI Taxonomy" id="391595"/>
    <lineage>
        <taxon>Bacteria</taxon>
        <taxon>Pseudomonadati</taxon>
        <taxon>Pseudomonadota</taxon>
        <taxon>Alphaproteobacteria</taxon>
        <taxon>Rhodobacterales</taxon>
        <taxon>Roseobacteraceae</taxon>
        <taxon>Roseobacter</taxon>
    </lineage>
</organism>
<gene>
    <name evidence="3" type="ordered locus">RLO149_c030490</name>
</gene>